<dbReference type="EMBL" id="JASPKY010000002">
    <property type="protein sequence ID" value="KAK9759069.1"/>
    <property type="molecule type" value="Genomic_DNA"/>
</dbReference>
<reference evidence="2 3" key="1">
    <citation type="journal article" date="2024" name="BMC Genomics">
        <title>De novo assembly and annotation of Popillia japonica's genome with initial clues to its potential as an invasive pest.</title>
        <authorList>
            <person name="Cucini C."/>
            <person name="Boschi S."/>
            <person name="Funari R."/>
            <person name="Cardaioli E."/>
            <person name="Iannotti N."/>
            <person name="Marturano G."/>
            <person name="Paoli F."/>
            <person name="Bruttini M."/>
            <person name="Carapelli A."/>
            <person name="Frati F."/>
            <person name="Nardi F."/>
        </authorList>
    </citation>
    <scope>NUCLEOTIDE SEQUENCE [LARGE SCALE GENOMIC DNA]</scope>
    <source>
        <strain evidence="2">DMR45628</strain>
    </source>
</reference>
<accession>A0AAW1NK78</accession>
<keyword evidence="3" id="KW-1185">Reference proteome</keyword>
<comment type="caution">
    <text evidence="2">The sequence shown here is derived from an EMBL/GenBank/DDBJ whole genome shotgun (WGS) entry which is preliminary data.</text>
</comment>
<name>A0AAW1NK78_POPJA</name>
<protein>
    <submittedName>
        <fullName evidence="2">Uncharacterized protein</fullName>
    </submittedName>
</protein>
<organism evidence="2 3">
    <name type="scientific">Popillia japonica</name>
    <name type="common">Japanese beetle</name>
    <dbReference type="NCBI Taxonomy" id="7064"/>
    <lineage>
        <taxon>Eukaryota</taxon>
        <taxon>Metazoa</taxon>
        <taxon>Ecdysozoa</taxon>
        <taxon>Arthropoda</taxon>
        <taxon>Hexapoda</taxon>
        <taxon>Insecta</taxon>
        <taxon>Pterygota</taxon>
        <taxon>Neoptera</taxon>
        <taxon>Endopterygota</taxon>
        <taxon>Coleoptera</taxon>
        <taxon>Polyphaga</taxon>
        <taxon>Scarabaeiformia</taxon>
        <taxon>Scarabaeidae</taxon>
        <taxon>Rutelinae</taxon>
        <taxon>Popillia</taxon>
    </lineage>
</organism>
<evidence type="ECO:0000256" key="1">
    <source>
        <dbReference type="SAM" id="MobiDB-lite"/>
    </source>
</evidence>
<dbReference type="AlphaFoldDB" id="A0AAW1NK78"/>
<feature type="region of interest" description="Disordered" evidence="1">
    <location>
        <begin position="53"/>
        <end position="103"/>
    </location>
</feature>
<evidence type="ECO:0000313" key="2">
    <source>
        <dbReference type="EMBL" id="KAK9759069.1"/>
    </source>
</evidence>
<dbReference type="Proteomes" id="UP001458880">
    <property type="component" value="Unassembled WGS sequence"/>
</dbReference>
<proteinExistence type="predicted"/>
<sequence>MQREANLRSYRIPLIYVAARHEQLERLKARRQATYINKSVLLSSTWREARGGEVASGQARAEDIPAASSAHPFYHRGITRPPTKRSNPFYHRGITRPPTKRSKNFNIPSLTSPLSFTDGLASFLLRHYGMGKKDEGSAGDRDGRMG</sequence>
<evidence type="ECO:0000313" key="3">
    <source>
        <dbReference type="Proteomes" id="UP001458880"/>
    </source>
</evidence>
<gene>
    <name evidence="2" type="ORF">QE152_g297</name>
</gene>